<dbReference type="Proteomes" id="UP001606210">
    <property type="component" value="Unassembled WGS sequence"/>
</dbReference>
<organism evidence="1 2">
    <name type="scientific">Pelomonas parva</name>
    <dbReference type="NCBI Taxonomy" id="3299032"/>
    <lineage>
        <taxon>Bacteria</taxon>
        <taxon>Pseudomonadati</taxon>
        <taxon>Pseudomonadota</taxon>
        <taxon>Betaproteobacteria</taxon>
        <taxon>Burkholderiales</taxon>
        <taxon>Sphaerotilaceae</taxon>
        <taxon>Roseateles</taxon>
    </lineage>
</organism>
<gene>
    <name evidence="1" type="ORF">ACG00Y_07610</name>
</gene>
<evidence type="ECO:0000313" key="1">
    <source>
        <dbReference type="EMBL" id="MFG6429772.1"/>
    </source>
</evidence>
<protein>
    <recommendedName>
        <fullName evidence="3">Rieske domain-containing protein</fullName>
    </recommendedName>
</protein>
<name>A0ABW7EZH2_9BURK</name>
<proteinExistence type="predicted"/>
<evidence type="ECO:0008006" key="3">
    <source>
        <dbReference type="Google" id="ProtNLM"/>
    </source>
</evidence>
<dbReference type="RefSeq" id="WP_394477512.1">
    <property type="nucleotide sequence ID" value="NZ_JBIGHV010000003.1"/>
</dbReference>
<keyword evidence="2" id="KW-1185">Reference proteome</keyword>
<dbReference type="EMBL" id="JBIGHV010000003">
    <property type="protein sequence ID" value="MFG6429772.1"/>
    <property type="molecule type" value="Genomic_DNA"/>
</dbReference>
<reference evidence="1 2" key="1">
    <citation type="submission" date="2024-08" db="EMBL/GenBank/DDBJ databases">
        <authorList>
            <person name="Lu H."/>
        </authorList>
    </citation>
    <scope>NUCLEOTIDE SEQUENCE [LARGE SCALE GENOMIC DNA]</scope>
    <source>
        <strain evidence="1 2">LYH14W</strain>
    </source>
</reference>
<comment type="caution">
    <text evidence="1">The sequence shown here is derived from an EMBL/GenBank/DDBJ whole genome shotgun (WGS) entry which is preliminary data.</text>
</comment>
<accession>A0ABW7EZH2</accession>
<sequence length="373" mass="41977">MEIERRVGAAGRIELWGYEWDLTEKPAKKTGRKFLGYEKPVQDQAPVVREAICWSYGRTLGNIAVSSEDLLGLFPGKEGDDAQLDCDIVEAGKWRNGANRWWCRTHQRHWGTKGDVAGAEASGRVQCTNHDQEMSYVVDPEHVNIQEFAEVGIWCSMPPALTHLGPSKPRRPKIHVHIRQKPGEEKVVDRDFKALSLHYNANDNLFGNAEITKVHLTPPSALEFVLALESGKTMGCINCRDCGYPHLDLGDFARKPHAKHLCGNCGRDNTWSKEPIASTPLKPLHDQFSRANNYVDVEKEINLDDYPGQAFQVWASTPAVLWTAERPQERGIHVHVYKDKAYDVDDTFGVVRYQGKVLDRAQLLEAMVAATIN</sequence>
<evidence type="ECO:0000313" key="2">
    <source>
        <dbReference type="Proteomes" id="UP001606210"/>
    </source>
</evidence>